<keyword evidence="1" id="KW-0175">Coiled coil</keyword>
<feature type="transmembrane region" description="Helical" evidence="2">
    <location>
        <begin position="6"/>
        <end position="27"/>
    </location>
</feature>
<organism evidence="3 4">
    <name type="scientific">Candidatus Enterousia excrementavium</name>
    <dbReference type="NCBI Taxonomy" id="2840789"/>
    <lineage>
        <taxon>Bacteria</taxon>
        <taxon>Pseudomonadati</taxon>
        <taxon>Pseudomonadota</taxon>
        <taxon>Alphaproteobacteria</taxon>
        <taxon>Candidatus Enterousia</taxon>
    </lineage>
</organism>
<sequence length="81" mass="9433">MVITDVLYDLTVGVTGAVLGALIMLGFNRKKTRRLSNEILVNRQDLEKLRLENNRLIETIKNRENQILELQRKILRKKSKS</sequence>
<dbReference type="EMBL" id="JADINE010000036">
    <property type="protein sequence ID" value="MBO8407383.1"/>
    <property type="molecule type" value="Genomic_DNA"/>
</dbReference>
<protein>
    <submittedName>
        <fullName evidence="3">Uncharacterized protein</fullName>
    </submittedName>
</protein>
<accession>A0A940DFG0</accession>
<dbReference type="AlphaFoldDB" id="A0A940DFG0"/>
<evidence type="ECO:0000313" key="4">
    <source>
        <dbReference type="Proteomes" id="UP000721442"/>
    </source>
</evidence>
<keyword evidence="2" id="KW-1133">Transmembrane helix</keyword>
<keyword evidence="2" id="KW-0472">Membrane</keyword>
<proteinExistence type="predicted"/>
<dbReference type="Proteomes" id="UP000721442">
    <property type="component" value="Unassembled WGS sequence"/>
</dbReference>
<reference evidence="3" key="2">
    <citation type="journal article" date="2021" name="PeerJ">
        <title>Extensive microbial diversity within the chicken gut microbiome revealed by metagenomics and culture.</title>
        <authorList>
            <person name="Gilroy R."/>
            <person name="Ravi A."/>
            <person name="Getino M."/>
            <person name="Pursley I."/>
            <person name="Horton D.L."/>
            <person name="Alikhan N.F."/>
            <person name="Baker D."/>
            <person name="Gharbi K."/>
            <person name="Hall N."/>
            <person name="Watson M."/>
            <person name="Adriaenssens E.M."/>
            <person name="Foster-Nyarko E."/>
            <person name="Jarju S."/>
            <person name="Secka A."/>
            <person name="Antonio M."/>
            <person name="Oren A."/>
            <person name="Chaudhuri R.R."/>
            <person name="La Ragione R."/>
            <person name="Hildebrand F."/>
            <person name="Pallen M.J."/>
        </authorList>
    </citation>
    <scope>NUCLEOTIDE SEQUENCE</scope>
    <source>
        <strain evidence="3">B1-16210</strain>
    </source>
</reference>
<comment type="caution">
    <text evidence="3">The sequence shown here is derived from an EMBL/GenBank/DDBJ whole genome shotgun (WGS) entry which is preliminary data.</text>
</comment>
<gene>
    <name evidence="3" type="ORF">IAC77_02890</name>
</gene>
<evidence type="ECO:0000313" key="3">
    <source>
        <dbReference type="EMBL" id="MBO8407383.1"/>
    </source>
</evidence>
<name>A0A940DFG0_9PROT</name>
<evidence type="ECO:0000256" key="1">
    <source>
        <dbReference type="SAM" id="Coils"/>
    </source>
</evidence>
<feature type="coiled-coil region" evidence="1">
    <location>
        <begin position="46"/>
        <end position="80"/>
    </location>
</feature>
<evidence type="ECO:0000256" key="2">
    <source>
        <dbReference type="SAM" id="Phobius"/>
    </source>
</evidence>
<keyword evidence="2" id="KW-0812">Transmembrane</keyword>
<reference evidence="3" key="1">
    <citation type="submission" date="2020-10" db="EMBL/GenBank/DDBJ databases">
        <authorList>
            <person name="Gilroy R."/>
        </authorList>
    </citation>
    <scope>NUCLEOTIDE SEQUENCE</scope>
    <source>
        <strain evidence="3">B1-16210</strain>
    </source>
</reference>